<organism evidence="1 2">
    <name type="scientific">Methylophaga nitratireducenticrescens</name>
    <dbReference type="NCBI Taxonomy" id="754476"/>
    <lineage>
        <taxon>Bacteria</taxon>
        <taxon>Pseudomonadati</taxon>
        <taxon>Pseudomonadota</taxon>
        <taxon>Gammaproteobacteria</taxon>
        <taxon>Thiotrichales</taxon>
        <taxon>Piscirickettsiaceae</taxon>
        <taxon>Methylophaga</taxon>
    </lineage>
</organism>
<gene>
    <name evidence="1" type="ordered locus">Q7A_799</name>
</gene>
<proteinExistence type="predicted"/>
<keyword evidence="2" id="KW-1185">Reference proteome</keyword>
<reference evidence="1 2" key="2">
    <citation type="journal article" date="2013" name="Int. J. Syst. Evol. Microbiol.">
        <title>Methylophaga nitratireducenticrescens sp. nov. and Methylophaga frappieri sp. nov., isolated from the biofilm of the methanol-fed denitrification system treating the seawater at the Montreal Biodome.</title>
        <authorList>
            <person name="Villeneuve C."/>
            <person name="Martineau C."/>
            <person name="Mauffrey F."/>
            <person name="Villemur R."/>
        </authorList>
    </citation>
    <scope>NUCLEOTIDE SEQUENCE [LARGE SCALE GENOMIC DNA]</scope>
    <source>
        <strain evidence="1 2">JAM1</strain>
    </source>
</reference>
<evidence type="ECO:0000313" key="2">
    <source>
        <dbReference type="Proteomes" id="UP000009144"/>
    </source>
</evidence>
<dbReference type="AlphaFoldDB" id="I1XGX5"/>
<dbReference type="STRING" id="754476.Q7A_799"/>
<protein>
    <submittedName>
        <fullName evidence="1">Uncharacterized protein</fullName>
    </submittedName>
</protein>
<sequence>MLAQKKRTKEKGTPCVGLRFPDKNGYLREIEKTRFAQTFRFLILK</sequence>
<dbReference type="HOGENOM" id="CLU_3201921_0_0_6"/>
<dbReference type="Proteomes" id="UP000009144">
    <property type="component" value="Chromosome"/>
</dbReference>
<dbReference type="EMBL" id="CP003390">
    <property type="protein sequence ID" value="AFI83644.1"/>
    <property type="molecule type" value="Genomic_DNA"/>
</dbReference>
<accession>I1XGX5</accession>
<reference evidence="1 2" key="1">
    <citation type="journal article" date="2012" name="J. Bacteriol.">
        <title>Complete genome sequences of Methylophaga sp. strain JAM1 and Methylophaga sp. strain JAM7.</title>
        <authorList>
            <person name="Villeneuve C."/>
            <person name="Martineau C."/>
            <person name="Mauffrey F."/>
            <person name="Villemur R."/>
        </authorList>
    </citation>
    <scope>NUCLEOTIDE SEQUENCE [LARGE SCALE GENOMIC DNA]</scope>
    <source>
        <strain evidence="1 2">JAM1</strain>
    </source>
</reference>
<dbReference type="PATRIC" id="fig|754476.3.peg.788"/>
<name>I1XGX5_METNJ</name>
<evidence type="ECO:0000313" key="1">
    <source>
        <dbReference type="EMBL" id="AFI83644.1"/>
    </source>
</evidence>